<keyword evidence="1" id="KW-0862">Zinc</keyword>
<proteinExistence type="predicted"/>
<dbReference type="GO" id="GO:0004842">
    <property type="term" value="F:ubiquitin-protein transferase activity"/>
    <property type="evidence" value="ECO:0007669"/>
    <property type="project" value="InterPro"/>
</dbReference>
<dbReference type="Gene3D" id="3.30.40.10">
    <property type="entry name" value="Zinc/RING finger domain, C3HC4 (zinc finger)"/>
    <property type="match status" value="1"/>
</dbReference>
<dbReference type="PANTHER" id="PTHR12603:SF0">
    <property type="entry name" value="CCR4-NOT TRANSCRIPTION COMPLEX SUBUNIT 4"/>
    <property type="match status" value="1"/>
</dbReference>
<feature type="region of interest" description="Disordered" evidence="2">
    <location>
        <begin position="1"/>
        <end position="86"/>
    </location>
</feature>
<feature type="domain" description="RING-type" evidence="3">
    <location>
        <begin position="110"/>
        <end position="152"/>
    </location>
</feature>
<evidence type="ECO:0000259" key="3">
    <source>
        <dbReference type="PROSITE" id="PS50089"/>
    </source>
</evidence>
<evidence type="ECO:0000256" key="2">
    <source>
        <dbReference type="SAM" id="MobiDB-lite"/>
    </source>
</evidence>
<dbReference type="FunFam" id="3.30.40.10:FF:000383">
    <property type="entry name" value="RING/U-box superfamily protein"/>
    <property type="match status" value="1"/>
</dbReference>
<dbReference type="PANTHER" id="PTHR12603">
    <property type="entry name" value="CCR4-NOT TRANSCRIPTION COMPLEX RELATED"/>
    <property type="match status" value="1"/>
</dbReference>
<reference evidence="4" key="1">
    <citation type="journal article" date="2013" name="J. Plant Res.">
        <title>Effect of fungi and light on seed germination of three Opuntia species from semiarid lands of central Mexico.</title>
        <authorList>
            <person name="Delgado-Sanchez P."/>
            <person name="Jimenez-Bremont J.F."/>
            <person name="Guerrero-Gonzalez Mde L."/>
            <person name="Flores J."/>
        </authorList>
    </citation>
    <scope>NUCLEOTIDE SEQUENCE</scope>
    <source>
        <tissue evidence="4">Cladode</tissue>
    </source>
</reference>
<name>A0A7C9CHJ2_OPUST</name>
<keyword evidence="1" id="KW-0479">Metal-binding</keyword>
<dbReference type="GO" id="GO:0030014">
    <property type="term" value="C:CCR4-NOT complex"/>
    <property type="evidence" value="ECO:0007669"/>
    <property type="project" value="InterPro"/>
</dbReference>
<dbReference type="AlphaFoldDB" id="A0A7C9CHJ2"/>
<dbReference type="EMBL" id="GISG01017524">
    <property type="protein sequence ID" value="MBA4617706.1"/>
    <property type="molecule type" value="Transcribed_RNA"/>
</dbReference>
<dbReference type="InterPro" id="IPR039780">
    <property type="entry name" value="Mot2"/>
</dbReference>
<evidence type="ECO:0000313" key="4">
    <source>
        <dbReference type="EMBL" id="MBA4617706.1"/>
    </source>
</evidence>
<keyword evidence="1" id="KW-0863">Zinc-finger</keyword>
<accession>A0A7C9CHJ2</accession>
<dbReference type="InterPro" id="IPR001841">
    <property type="entry name" value="Znf_RING"/>
</dbReference>
<sequence>MADALAATTPNEKERHNPGPDLSPSNETGSGLGLTTQPSSPGSVGSHPERSEPEGAGILGKGAAKSRAWRPDDASRPQTLPNLSKQHSFPARHSCRVVNPWVRNNVPSSCPICCEDLDLTDSSFLPCSCGFRLCLFCHKRILEEDGRCPGCRKPYAADPVGKEASVSGDSLTIRLARSCSMFSRV</sequence>
<dbReference type="InterPro" id="IPR013083">
    <property type="entry name" value="Znf_RING/FYVE/PHD"/>
</dbReference>
<organism evidence="4">
    <name type="scientific">Opuntia streptacantha</name>
    <name type="common">Prickly pear cactus</name>
    <name type="synonym">Opuntia cardona</name>
    <dbReference type="NCBI Taxonomy" id="393608"/>
    <lineage>
        <taxon>Eukaryota</taxon>
        <taxon>Viridiplantae</taxon>
        <taxon>Streptophyta</taxon>
        <taxon>Embryophyta</taxon>
        <taxon>Tracheophyta</taxon>
        <taxon>Spermatophyta</taxon>
        <taxon>Magnoliopsida</taxon>
        <taxon>eudicotyledons</taxon>
        <taxon>Gunneridae</taxon>
        <taxon>Pentapetalae</taxon>
        <taxon>Caryophyllales</taxon>
        <taxon>Cactineae</taxon>
        <taxon>Cactaceae</taxon>
        <taxon>Opuntioideae</taxon>
        <taxon>Opuntia</taxon>
    </lineage>
</organism>
<dbReference type="SUPFAM" id="SSF57850">
    <property type="entry name" value="RING/U-box"/>
    <property type="match status" value="1"/>
</dbReference>
<dbReference type="PROSITE" id="PS50089">
    <property type="entry name" value="ZF_RING_2"/>
    <property type="match status" value="1"/>
</dbReference>
<dbReference type="CDD" id="cd16618">
    <property type="entry name" value="mRING-HC-C4C4_CNOT4"/>
    <property type="match status" value="1"/>
</dbReference>
<dbReference type="InterPro" id="IPR039515">
    <property type="entry name" value="NOT4_mRING-HC-C4C4"/>
</dbReference>
<protein>
    <recommendedName>
        <fullName evidence="3">RING-type domain-containing protein</fullName>
    </recommendedName>
</protein>
<feature type="compositionally biased region" description="Polar residues" evidence="2">
    <location>
        <begin position="23"/>
        <end position="43"/>
    </location>
</feature>
<dbReference type="Pfam" id="PF14570">
    <property type="entry name" value="zf-RING_4"/>
    <property type="match status" value="1"/>
</dbReference>
<feature type="compositionally biased region" description="Polar residues" evidence="2">
    <location>
        <begin position="76"/>
        <end position="86"/>
    </location>
</feature>
<dbReference type="GO" id="GO:0008270">
    <property type="term" value="F:zinc ion binding"/>
    <property type="evidence" value="ECO:0007669"/>
    <property type="project" value="UniProtKB-KW"/>
</dbReference>
<reference evidence="4" key="2">
    <citation type="submission" date="2020-07" db="EMBL/GenBank/DDBJ databases">
        <authorList>
            <person name="Vera ALvarez R."/>
            <person name="Arias-Moreno D.M."/>
            <person name="Jimenez-Jacinto V."/>
            <person name="Jimenez-Bremont J.F."/>
            <person name="Swaminathan K."/>
            <person name="Moose S.P."/>
            <person name="Guerrero-Gonzalez M.L."/>
            <person name="Marino-Ramirez L."/>
            <person name="Landsman D."/>
            <person name="Rodriguez-Kessler M."/>
            <person name="Delgado-Sanchez P."/>
        </authorList>
    </citation>
    <scope>NUCLEOTIDE SEQUENCE</scope>
    <source>
        <tissue evidence="4">Cladode</tissue>
    </source>
</reference>
<dbReference type="GO" id="GO:0016567">
    <property type="term" value="P:protein ubiquitination"/>
    <property type="evidence" value="ECO:0007669"/>
    <property type="project" value="TreeGrafter"/>
</dbReference>
<evidence type="ECO:0000256" key="1">
    <source>
        <dbReference type="PROSITE-ProRule" id="PRU00175"/>
    </source>
</evidence>